<dbReference type="RefSeq" id="WP_215788338.1">
    <property type="nucleotide sequence ID" value="NZ_JAHKKG010000005.1"/>
</dbReference>
<keyword evidence="3" id="KW-1185">Reference proteome</keyword>
<feature type="transmembrane region" description="Helical" evidence="1">
    <location>
        <begin position="47"/>
        <end position="67"/>
    </location>
</feature>
<accession>A0ABS5YNR0</accession>
<reference evidence="2 3" key="1">
    <citation type="submission" date="2021-06" db="EMBL/GenBank/DDBJ databases">
        <title>Actinoplanes lichenicola sp. nov., and Actinoplanes ovalisporus sp. nov., isolated from lichen in Thailand.</title>
        <authorList>
            <person name="Saeng-In P."/>
            <person name="Kanchanasin P."/>
            <person name="Yuki M."/>
            <person name="Kudo T."/>
            <person name="Ohkuma M."/>
            <person name="Phongsopitanun W."/>
            <person name="Tanasupawat S."/>
        </authorList>
    </citation>
    <scope>NUCLEOTIDE SEQUENCE [LARGE SCALE GENOMIC DNA]</scope>
    <source>
        <strain evidence="2 3">NBRC 110975</strain>
    </source>
</reference>
<evidence type="ECO:0000313" key="2">
    <source>
        <dbReference type="EMBL" id="MBU2665102.1"/>
    </source>
</evidence>
<gene>
    <name evidence="2" type="ORF">KOI35_16490</name>
</gene>
<comment type="caution">
    <text evidence="2">The sequence shown here is derived from an EMBL/GenBank/DDBJ whole genome shotgun (WGS) entry which is preliminary data.</text>
</comment>
<evidence type="ECO:0000256" key="1">
    <source>
        <dbReference type="SAM" id="Phobius"/>
    </source>
</evidence>
<dbReference type="EMBL" id="JAHKKG010000005">
    <property type="protein sequence ID" value="MBU2665102.1"/>
    <property type="molecule type" value="Genomic_DNA"/>
</dbReference>
<name>A0ABS5YNR0_9ACTN</name>
<keyword evidence="1" id="KW-0812">Transmembrane</keyword>
<protein>
    <submittedName>
        <fullName evidence="2">Uncharacterized protein</fullName>
    </submittedName>
</protein>
<keyword evidence="1" id="KW-1133">Transmembrane helix</keyword>
<organism evidence="2 3">
    <name type="scientific">Paractinoplanes bogorensis</name>
    <dbReference type="NCBI Taxonomy" id="1610840"/>
    <lineage>
        <taxon>Bacteria</taxon>
        <taxon>Bacillati</taxon>
        <taxon>Actinomycetota</taxon>
        <taxon>Actinomycetes</taxon>
        <taxon>Micromonosporales</taxon>
        <taxon>Micromonosporaceae</taxon>
        <taxon>Paractinoplanes</taxon>
    </lineage>
</organism>
<evidence type="ECO:0000313" key="3">
    <source>
        <dbReference type="Proteomes" id="UP001519654"/>
    </source>
</evidence>
<proteinExistence type="predicted"/>
<keyword evidence="1" id="KW-0472">Membrane</keyword>
<sequence>MKALDAATPPTFEQYARAADTLDRIVATPLEESERSETSKKKQLRTWMLVPALAAAAAVLLVLAPWGRSSRAYATWTPVPVPLSADESGLVGPACRKQLSGSAYLDLDHARLVLAERRGEYVALLYRTENPDMAGFCLAHNVPGTNDVDEVKSGSAGGSGPAETTPAGRFTEGALASFPAASITNGAAGVGVTGLTIHTGGLTVEATVRDGRWVAWWPGQAIAKDEEGEWRDVPRTYDVLMNDGRVIKNAQPAS</sequence>
<dbReference type="Proteomes" id="UP001519654">
    <property type="component" value="Unassembled WGS sequence"/>
</dbReference>